<dbReference type="Proteomes" id="UP000649259">
    <property type="component" value="Unassembled WGS sequence"/>
</dbReference>
<gene>
    <name evidence="1" type="ORF">Saso_23630</name>
</gene>
<evidence type="ECO:0000313" key="1">
    <source>
        <dbReference type="EMBL" id="GHI60713.1"/>
    </source>
</evidence>
<proteinExistence type="predicted"/>
<sequence length="126" mass="13281">MLLIGGGALAAAPSAAAKANLLTIDKVSQHAPGVQVKVTYSCDVGIDHQLVANATTLNHSSHDQSIAAGTVKKDKLVCDYENHVALVTLRPAAGSHFDKGDKVKVTVFYFDNDGFRYADTETVAVL</sequence>
<name>A0ABQ3RXW4_9ACTN</name>
<dbReference type="EMBL" id="BNEB01000002">
    <property type="protein sequence ID" value="GHI60713.1"/>
    <property type="molecule type" value="Genomic_DNA"/>
</dbReference>
<comment type="caution">
    <text evidence="1">The sequence shown here is derived from an EMBL/GenBank/DDBJ whole genome shotgun (WGS) entry which is preliminary data.</text>
</comment>
<protein>
    <submittedName>
        <fullName evidence="1">Uncharacterized protein</fullName>
    </submittedName>
</protein>
<reference evidence="2" key="1">
    <citation type="submission" date="2023-07" db="EMBL/GenBank/DDBJ databases">
        <title>Whole genome shotgun sequence of Streptomyces cacaoi subsp. asoensis NBRC 13813.</title>
        <authorList>
            <person name="Komaki H."/>
            <person name="Tamura T."/>
        </authorList>
    </citation>
    <scope>NUCLEOTIDE SEQUENCE [LARGE SCALE GENOMIC DNA]</scope>
    <source>
        <strain evidence="2">NBRC 13813</strain>
    </source>
</reference>
<evidence type="ECO:0000313" key="2">
    <source>
        <dbReference type="Proteomes" id="UP000649259"/>
    </source>
</evidence>
<keyword evidence="2" id="KW-1185">Reference proteome</keyword>
<organism evidence="1 2">
    <name type="scientific">Streptomyces asoensis</name>
    <dbReference type="NCBI Taxonomy" id="249586"/>
    <lineage>
        <taxon>Bacteria</taxon>
        <taxon>Bacillati</taxon>
        <taxon>Actinomycetota</taxon>
        <taxon>Actinomycetes</taxon>
        <taxon>Kitasatosporales</taxon>
        <taxon>Streptomycetaceae</taxon>
        <taxon>Streptomyces</taxon>
    </lineage>
</organism>
<accession>A0ABQ3RXW4</accession>